<comment type="caution">
    <text evidence="2">The sequence shown here is derived from an EMBL/GenBank/DDBJ whole genome shotgun (WGS) entry which is preliminary data.</text>
</comment>
<evidence type="ECO:0000313" key="2">
    <source>
        <dbReference type="EMBL" id="KGE89451.1"/>
    </source>
</evidence>
<dbReference type="RefSeq" id="WP_044216235.1">
    <property type="nucleotide sequence ID" value="NZ_JBKAGJ010000053.1"/>
</dbReference>
<dbReference type="EMBL" id="JPOS01000006">
    <property type="protein sequence ID" value="KGE89451.1"/>
    <property type="molecule type" value="Genomic_DNA"/>
</dbReference>
<dbReference type="SUPFAM" id="SSF82171">
    <property type="entry name" value="DPP6 N-terminal domain-like"/>
    <property type="match status" value="1"/>
</dbReference>
<dbReference type="AlphaFoldDB" id="A0A098SBA8"/>
<proteinExistence type="predicted"/>
<feature type="chain" id="PRO_5001940103" description="Gliding motility-associated C-terminal domain-containing protein" evidence="1">
    <location>
        <begin position="18"/>
        <end position="558"/>
    </location>
</feature>
<keyword evidence="1" id="KW-0732">Signal</keyword>
<dbReference type="Proteomes" id="UP000029736">
    <property type="component" value="Unassembled WGS sequence"/>
</dbReference>
<organism evidence="2 3">
    <name type="scientific">Phaeodactylibacter xiamenensis</name>
    <dbReference type="NCBI Taxonomy" id="1524460"/>
    <lineage>
        <taxon>Bacteria</taxon>
        <taxon>Pseudomonadati</taxon>
        <taxon>Bacteroidota</taxon>
        <taxon>Saprospiria</taxon>
        <taxon>Saprospirales</taxon>
        <taxon>Haliscomenobacteraceae</taxon>
        <taxon>Phaeodactylibacter</taxon>
    </lineage>
</organism>
<gene>
    <name evidence="2" type="ORF">IX84_02370</name>
</gene>
<dbReference type="Pfam" id="PF13585">
    <property type="entry name" value="CHU_C"/>
    <property type="match status" value="1"/>
</dbReference>
<protein>
    <recommendedName>
        <fullName evidence="4">Gliding motility-associated C-terminal domain-containing protein</fullName>
    </recommendedName>
</protein>
<name>A0A098SBA8_9BACT</name>
<reference evidence="2 3" key="1">
    <citation type="journal article" date="2014" name="Int. J. Syst. Evol. Microbiol.">
        <title>Phaeodactylibacter xiamenensis gen. nov., sp. nov., a member of the family Saprospiraceae isolated from the marine alga Phaeodactylum tricornutum.</title>
        <authorList>
            <person name="Chen Z.Jr."/>
            <person name="Lei X."/>
            <person name="Lai Q."/>
            <person name="Li Y."/>
            <person name="Zhang B."/>
            <person name="Zhang J."/>
            <person name="Zhang H."/>
            <person name="Yang L."/>
            <person name="Zheng W."/>
            <person name="Tian Y."/>
            <person name="Yu Z."/>
            <person name="Xu H.Jr."/>
            <person name="Zheng T."/>
        </authorList>
    </citation>
    <scope>NUCLEOTIDE SEQUENCE [LARGE SCALE GENOMIC DNA]</scope>
    <source>
        <strain evidence="2 3">KD52</strain>
    </source>
</reference>
<dbReference type="NCBIfam" id="TIGR04131">
    <property type="entry name" value="Bac_Flav_CTERM"/>
    <property type="match status" value="1"/>
</dbReference>
<dbReference type="STRING" id="1524460.IX84_02370"/>
<accession>A0A098SBA8</accession>
<dbReference type="InterPro" id="IPR026341">
    <property type="entry name" value="T9SS_type_B"/>
</dbReference>
<evidence type="ECO:0008006" key="4">
    <source>
        <dbReference type="Google" id="ProtNLM"/>
    </source>
</evidence>
<feature type="signal peptide" evidence="1">
    <location>
        <begin position="1"/>
        <end position="17"/>
    </location>
</feature>
<evidence type="ECO:0000256" key="1">
    <source>
        <dbReference type="SAM" id="SignalP"/>
    </source>
</evidence>
<keyword evidence="3" id="KW-1185">Reference proteome</keyword>
<dbReference type="OrthoDB" id="9765926at2"/>
<evidence type="ECO:0000313" key="3">
    <source>
        <dbReference type="Proteomes" id="UP000029736"/>
    </source>
</evidence>
<sequence>MKQLLCFFLLSPLLLSAQNAGTVWYFGAAAGLDFSGGNPVQVPGGAMETFEGCAIVSDAEGNVLFYTNGGGRDPEQSGQTSGKIWNRNNEFMYDMGGTEGGGFSAAQSALILPKPGADEVYYLFTMEEVEFDIGGSVPGQPQGRGLSYFEVDMALNGGLGGVTVADQRVYVPAFEGLTGTIHQNGTDYWVVIVDAVPENNQLLVFPLTSEGVTDTLAFPFDGTITGQLDISPNGQWLHCAGTVFPFDNATGQIDTANIIDLTPMPDHSRDAASFSPSSQFLYFVENTPAGRVMVQYDLESEEVEDSRSIIVNLPDKRLTGQMQMAVDGNIYLLERDFFLSDGPTLSILECPDTQEPLFMPDVYMLPGSEDIPYSGLPNFSDHIFATQPLEFAFEQDTLTLCEDEPATLSVPEFPDADYAWSTGDTATEIEVGLDSLYALTISTACETVADTIAIATIDCDTSICMIALPNTFTPNGDNTNDTFGPLSDCEEPVFLNFLLRIYNRWGNLVYETSDAALPWDGEQDGEPAPTEVYFYLMQYQVERQEAVQTLQGDVTLVR</sequence>